<evidence type="ECO:0000256" key="5">
    <source>
        <dbReference type="ARBA" id="ARBA00023274"/>
    </source>
</evidence>
<protein>
    <recommendedName>
        <fullName evidence="6">40S ribosomal protein S4</fullName>
    </recommendedName>
</protein>
<reference evidence="8 9" key="1">
    <citation type="journal article" date="2014" name="Genome Biol. Evol.">
        <title>The genome of the myxosporean Thelohanellus kitauei shows adaptations to nutrient acquisition within its fish host.</title>
        <authorList>
            <person name="Yang Y."/>
            <person name="Xiong J."/>
            <person name="Zhou Z."/>
            <person name="Huo F."/>
            <person name="Miao W."/>
            <person name="Ran C."/>
            <person name="Liu Y."/>
            <person name="Zhang J."/>
            <person name="Feng J."/>
            <person name="Wang M."/>
            <person name="Wang M."/>
            <person name="Wang L."/>
            <person name="Yao B."/>
        </authorList>
    </citation>
    <scope>NUCLEOTIDE SEQUENCE [LARGE SCALE GENOMIC DNA]</scope>
    <source>
        <strain evidence="8">Wuqing</strain>
    </source>
</reference>
<feature type="domain" description="KOW" evidence="7">
    <location>
        <begin position="174"/>
        <end position="201"/>
    </location>
</feature>
<evidence type="ECO:0000256" key="2">
    <source>
        <dbReference type="ARBA" id="ARBA00022730"/>
    </source>
</evidence>
<comment type="similarity">
    <text evidence="1 6">Belongs to the eukaryotic ribosomal protein eS4 family.</text>
</comment>
<evidence type="ECO:0000313" key="8">
    <source>
        <dbReference type="EMBL" id="KII66529.1"/>
    </source>
</evidence>
<dbReference type="InterPro" id="IPR013845">
    <property type="entry name" value="Ribosomal_eS4_central_region"/>
</dbReference>
<dbReference type="InterPro" id="IPR036986">
    <property type="entry name" value="S4_RNA-bd_sf"/>
</dbReference>
<dbReference type="GO" id="GO:0003735">
    <property type="term" value="F:structural constituent of ribosome"/>
    <property type="evidence" value="ECO:0007669"/>
    <property type="project" value="UniProtKB-UniRule"/>
</dbReference>
<evidence type="ECO:0000256" key="4">
    <source>
        <dbReference type="ARBA" id="ARBA00022980"/>
    </source>
</evidence>
<keyword evidence="3 6" id="KW-0694">RNA-binding</keyword>
<dbReference type="FunFam" id="2.40.50.740:FF:000001">
    <property type="entry name" value="40S ribosomal protein S4"/>
    <property type="match status" value="1"/>
</dbReference>
<dbReference type="PROSITE" id="PS50889">
    <property type="entry name" value="S4"/>
    <property type="match status" value="1"/>
</dbReference>
<dbReference type="InterPro" id="IPR032277">
    <property type="entry name" value="Ribosomal_eS4_C"/>
</dbReference>
<evidence type="ECO:0000256" key="1">
    <source>
        <dbReference type="ARBA" id="ARBA00007500"/>
    </source>
</evidence>
<dbReference type="PROSITE" id="PS00528">
    <property type="entry name" value="RIBOSOMAL_S4E"/>
    <property type="match status" value="1"/>
</dbReference>
<dbReference type="OrthoDB" id="1109245at2759"/>
<dbReference type="GO" id="GO:0006412">
    <property type="term" value="P:translation"/>
    <property type="evidence" value="ECO:0007669"/>
    <property type="project" value="InterPro"/>
</dbReference>
<evidence type="ECO:0000256" key="6">
    <source>
        <dbReference type="PIRNR" id="PIRNR002116"/>
    </source>
</evidence>
<dbReference type="FunFam" id="2.30.30.30:FF:000005">
    <property type="entry name" value="40S ribosomal protein S4"/>
    <property type="match status" value="1"/>
</dbReference>
<comment type="caution">
    <text evidence="8">The sequence shown here is derived from an EMBL/GenBank/DDBJ whole genome shotgun (WGS) entry which is preliminary data.</text>
</comment>
<dbReference type="EMBL" id="JWZT01003512">
    <property type="protein sequence ID" value="KII66529.1"/>
    <property type="molecule type" value="Genomic_DNA"/>
</dbReference>
<dbReference type="InterPro" id="IPR018199">
    <property type="entry name" value="Ribosomal_eS4_N_CS"/>
</dbReference>
<dbReference type="Gene3D" id="2.30.30.30">
    <property type="match status" value="1"/>
</dbReference>
<keyword evidence="2 6" id="KW-0699">rRNA-binding</keyword>
<dbReference type="PIRSF" id="PIRSF002116">
    <property type="entry name" value="Ribosomal_S4"/>
    <property type="match status" value="1"/>
</dbReference>
<dbReference type="HAMAP" id="MF_00485">
    <property type="entry name" value="Ribosomal_eS4"/>
    <property type="match status" value="1"/>
</dbReference>
<dbReference type="InterPro" id="IPR014722">
    <property type="entry name" value="Rib_uL2_dom2"/>
</dbReference>
<dbReference type="Pfam" id="PF00900">
    <property type="entry name" value="Ribosomal_S4e"/>
    <property type="match status" value="1"/>
</dbReference>
<gene>
    <name evidence="8" type="ORF">RF11_15988</name>
</gene>
<dbReference type="FunFam" id="3.10.290.10:FF:000002">
    <property type="entry name" value="40S ribosomal protein S4"/>
    <property type="match status" value="1"/>
</dbReference>
<evidence type="ECO:0000256" key="3">
    <source>
        <dbReference type="ARBA" id="ARBA00022884"/>
    </source>
</evidence>
<dbReference type="PANTHER" id="PTHR11581:SF0">
    <property type="entry name" value="SMALL RIBOSOMAL SUBUNIT PROTEIN ES4"/>
    <property type="match status" value="1"/>
</dbReference>
<dbReference type="InterPro" id="IPR005824">
    <property type="entry name" value="KOW"/>
</dbReference>
<evidence type="ECO:0000313" key="9">
    <source>
        <dbReference type="Proteomes" id="UP000031668"/>
    </source>
</evidence>
<dbReference type="GO" id="GO:0022627">
    <property type="term" value="C:cytosolic small ribosomal subunit"/>
    <property type="evidence" value="ECO:0007669"/>
    <property type="project" value="TreeGrafter"/>
</dbReference>
<dbReference type="Pfam" id="PF08071">
    <property type="entry name" value="RS4NT"/>
    <property type="match status" value="1"/>
</dbReference>
<dbReference type="InterPro" id="IPR013843">
    <property type="entry name" value="Ribosomal_eS4_N"/>
</dbReference>
<dbReference type="GO" id="GO:0019843">
    <property type="term" value="F:rRNA binding"/>
    <property type="evidence" value="ECO:0007669"/>
    <property type="project" value="UniProtKB-UniRule"/>
</dbReference>
<dbReference type="Gene3D" id="3.10.290.10">
    <property type="entry name" value="RNA-binding S4 domain"/>
    <property type="match status" value="1"/>
</dbReference>
<dbReference type="PANTHER" id="PTHR11581">
    <property type="entry name" value="30S/40S RIBOSOMAL PROTEIN S4"/>
    <property type="match status" value="1"/>
</dbReference>
<organism evidence="8 9">
    <name type="scientific">Thelohanellus kitauei</name>
    <name type="common">Myxosporean</name>
    <dbReference type="NCBI Taxonomy" id="669202"/>
    <lineage>
        <taxon>Eukaryota</taxon>
        <taxon>Metazoa</taxon>
        <taxon>Cnidaria</taxon>
        <taxon>Myxozoa</taxon>
        <taxon>Myxosporea</taxon>
        <taxon>Bivalvulida</taxon>
        <taxon>Platysporina</taxon>
        <taxon>Myxobolidae</taxon>
        <taxon>Thelohanellus</taxon>
    </lineage>
</organism>
<dbReference type="Pfam" id="PF00467">
    <property type="entry name" value="KOW"/>
    <property type="match status" value="1"/>
</dbReference>
<name>A0A0C2IM83_THEKT</name>
<keyword evidence="9" id="KW-1185">Reference proteome</keyword>
<accession>A0A0C2IM83</accession>
<dbReference type="Gene3D" id="2.40.50.740">
    <property type="match status" value="1"/>
</dbReference>
<dbReference type="CDD" id="cd06087">
    <property type="entry name" value="KOW_RPS4"/>
    <property type="match status" value="1"/>
</dbReference>
<dbReference type="InterPro" id="IPR000876">
    <property type="entry name" value="Ribosomal_eS4"/>
</dbReference>
<proteinExistence type="inferred from homology"/>
<keyword evidence="5 6" id="KW-0687">Ribonucleoprotein</keyword>
<dbReference type="CDD" id="cd00165">
    <property type="entry name" value="S4"/>
    <property type="match status" value="1"/>
</dbReference>
<dbReference type="AlphaFoldDB" id="A0A0C2IM83"/>
<sequence>MARGPRKHLKRFNAPRHWMLDKISGKYAPRPSQGPHKLRECLPLIIFLRNRLKYALTYDEVKKIVKMRNIKVDGKVRTDITYPSGFMDVISIDKTKEHFRLLYDAKGRFTVHRISNDESHYKLCRVKRVAIGQHSIPYIVTHDGRTIRYPHPSVKANDTIIFDLKTGKIDKIVKFESGKVAMVTSGRNQGRVGVITKKERHPGSFDIVHLTDKEHNTFATRLSNVFVIGDEDKPYVSLPGNGGVRLSIFEERKKRLGSKMIETQA</sequence>
<dbReference type="InterPro" id="IPR038237">
    <property type="entry name" value="Ribosomal_eS4_central_sf"/>
</dbReference>
<dbReference type="SMART" id="SM00739">
    <property type="entry name" value="KOW"/>
    <property type="match status" value="1"/>
</dbReference>
<evidence type="ECO:0000259" key="7">
    <source>
        <dbReference type="SMART" id="SM00739"/>
    </source>
</evidence>
<dbReference type="InterPro" id="IPR041982">
    <property type="entry name" value="Ribosomal_eS4_KOW"/>
</dbReference>
<dbReference type="Proteomes" id="UP000031668">
    <property type="component" value="Unassembled WGS sequence"/>
</dbReference>
<dbReference type="OMA" id="GHIQLNL"/>
<dbReference type="Pfam" id="PF16121">
    <property type="entry name" value="40S_S4_C"/>
    <property type="match status" value="1"/>
</dbReference>
<keyword evidence="4 6" id="KW-0689">Ribosomal protein</keyword>